<dbReference type="Proteomes" id="UP000236345">
    <property type="component" value="Unassembled WGS sequence"/>
</dbReference>
<gene>
    <name evidence="1" type="ORF">COO59_16285</name>
</gene>
<dbReference type="EMBL" id="NWUO01000013">
    <property type="protein sequence ID" value="PNS10673.1"/>
    <property type="molecule type" value="Genomic_DNA"/>
</dbReference>
<dbReference type="AlphaFoldDB" id="A0A2K1Q6K0"/>
<keyword evidence="2" id="KW-1185">Reference proteome</keyword>
<accession>A0A2K1Q6K0</accession>
<comment type="caution">
    <text evidence="1">The sequence shown here is derived from an EMBL/GenBank/DDBJ whole genome shotgun (WGS) entry which is preliminary data.</text>
</comment>
<evidence type="ECO:0000313" key="1">
    <source>
        <dbReference type="EMBL" id="PNS10673.1"/>
    </source>
</evidence>
<sequence length="71" mass="8621">MKNIIYIHTTSPGLSATGRDKTLHRSRFFRLHFPFFNRLIFNIFYMELHIIKFLQTQSHAETVFLFHNKHN</sequence>
<proteinExistence type="predicted"/>
<organism evidence="1 2">
    <name type="scientific">Mixta theicola</name>
    <dbReference type="NCBI Taxonomy" id="1458355"/>
    <lineage>
        <taxon>Bacteria</taxon>
        <taxon>Pseudomonadati</taxon>
        <taxon>Pseudomonadota</taxon>
        <taxon>Gammaproteobacteria</taxon>
        <taxon>Enterobacterales</taxon>
        <taxon>Erwiniaceae</taxon>
        <taxon>Mixta</taxon>
    </lineage>
</organism>
<evidence type="ECO:0000313" key="2">
    <source>
        <dbReference type="Proteomes" id="UP000236345"/>
    </source>
</evidence>
<name>A0A2K1Q6K0_9GAMM</name>
<protein>
    <submittedName>
        <fullName evidence="1">Uncharacterized protein</fullName>
    </submittedName>
</protein>
<reference evidence="2" key="1">
    <citation type="submission" date="2017-09" db="EMBL/GenBank/DDBJ databases">
        <authorList>
            <person name="Palmer M."/>
            <person name="Steenkamp E.T."/>
            <person name="Coetzee M.P."/>
            <person name="Avontuur J.R."/>
            <person name="Van Zyl E."/>
            <person name="Chan W.-Y."/>
            <person name="Blom J."/>
            <person name="Venter S.N."/>
        </authorList>
    </citation>
    <scope>NUCLEOTIDE SEQUENCE [LARGE SCALE GENOMIC DNA]</scope>
    <source>
        <strain evidence="2">QC88-366</strain>
    </source>
</reference>